<protein>
    <submittedName>
        <fullName evidence="2">Uncharacterized protein</fullName>
    </submittedName>
</protein>
<reference evidence="2 3" key="1">
    <citation type="submission" date="2020-01" db="EMBL/GenBank/DDBJ databases">
        <title>Genome analysis of Anaerocolumna sp. CBA3638.</title>
        <authorList>
            <person name="Kim J."/>
            <person name="Roh S.W."/>
        </authorList>
    </citation>
    <scope>NUCLEOTIDE SEQUENCE [LARGE SCALE GENOMIC DNA]</scope>
    <source>
        <strain evidence="2 3">CBA3638</strain>
    </source>
</reference>
<feature type="transmembrane region" description="Helical" evidence="1">
    <location>
        <begin position="35"/>
        <end position="52"/>
    </location>
</feature>
<gene>
    <name evidence="2" type="ORF">Ana3638_19905</name>
</gene>
<keyword evidence="1" id="KW-1133">Transmembrane helix</keyword>
<evidence type="ECO:0000313" key="3">
    <source>
        <dbReference type="Proteomes" id="UP000464314"/>
    </source>
</evidence>
<evidence type="ECO:0000313" key="2">
    <source>
        <dbReference type="EMBL" id="QHQ62763.1"/>
    </source>
</evidence>
<keyword evidence="1" id="KW-0472">Membrane</keyword>
<feature type="transmembrane region" description="Helical" evidence="1">
    <location>
        <begin position="64"/>
        <end position="81"/>
    </location>
</feature>
<proteinExistence type="predicted"/>
<sequence length="83" mass="9172">MILLYISIVLLGICVVIGTMYGIKKIGFTTIAKEAALSFLGTFLIVILLSLIKDKTFLNPDKLYLPFASLCAPSLVRFFSIKK</sequence>
<accession>A0A6P1TQK6</accession>
<dbReference type="AlphaFoldDB" id="A0A6P1TQK6"/>
<keyword evidence="1" id="KW-0812">Transmembrane</keyword>
<dbReference type="KEGG" id="anr:Ana3638_19905"/>
<organism evidence="2 3">
    <name type="scientific">Anaerocolumna sedimenticola</name>
    <dbReference type="NCBI Taxonomy" id="2696063"/>
    <lineage>
        <taxon>Bacteria</taxon>
        <taxon>Bacillati</taxon>
        <taxon>Bacillota</taxon>
        <taxon>Clostridia</taxon>
        <taxon>Lachnospirales</taxon>
        <taxon>Lachnospiraceae</taxon>
        <taxon>Anaerocolumna</taxon>
    </lineage>
</organism>
<feature type="transmembrane region" description="Helical" evidence="1">
    <location>
        <begin position="6"/>
        <end position="23"/>
    </location>
</feature>
<dbReference type="Proteomes" id="UP000464314">
    <property type="component" value="Chromosome"/>
</dbReference>
<name>A0A6P1TQK6_9FIRM</name>
<dbReference type="RefSeq" id="WP_161839584.1">
    <property type="nucleotide sequence ID" value="NZ_CP048000.1"/>
</dbReference>
<dbReference type="EMBL" id="CP048000">
    <property type="protein sequence ID" value="QHQ62763.1"/>
    <property type="molecule type" value="Genomic_DNA"/>
</dbReference>
<keyword evidence="3" id="KW-1185">Reference proteome</keyword>
<evidence type="ECO:0000256" key="1">
    <source>
        <dbReference type="SAM" id="Phobius"/>
    </source>
</evidence>